<reference evidence="2 3" key="1">
    <citation type="journal article" date="2016" name="Genome Announc.">
        <title>Genome Sequence of Madurella mycetomatis mm55, Isolated from a Human Mycetoma Case in Sudan.</title>
        <authorList>
            <person name="Smit S."/>
            <person name="Derks M.F."/>
            <person name="Bervoets S."/>
            <person name="Fahal A."/>
            <person name="van Leeuwen W."/>
            <person name="van Belkum A."/>
            <person name="van de Sande W.W."/>
        </authorList>
    </citation>
    <scope>NUCLEOTIDE SEQUENCE [LARGE SCALE GENOMIC DNA]</scope>
    <source>
        <strain evidence="3">mm55</strain>
    </source>
</reference>
<dbReference type="InterPro" id="IPR008928">
    <property type="entry name" value="6-hairpin_glycosidase_sf"/>
</dbReference>
<accession>A0A175WD60</accession>
<dbReference type="PANTHER" id="PTHR31047">
    <property type="entry name" value="MEIOTICALLY UP-REGULATED GENE 157 PROTEIN"/>
    <property type="match status" value="1"/>
</dbReference>
<dbReference type="Pfam" id="PF06824">
    <property type="entry name" value="Glyco_hydro_125"/>
    <property type="match status" value="1"/>
</dbReference>
<dbReference type="PANTHER" id="PTHR31047:SF1">
    <property type="entry name" value="DUF1237 DOMAIN-CONTAINING PROTEIN"/>
    <property type="match status" value="1"/>
</dbReference>
<evidence type="ECO:0000313" key="3">
    <source>
        <dbReference type="Proteomes" id="UP000078237"/>
    </source>
</evidence>
<evidence type="ECO:0008006" key="4">
    <source>
        <dbReference type="Google" id="ProtNLM"/>
    </source>
</evidence>
<dbReference type="SUPFAM" id="SSF48208">
    <property type="entry name" value="Six-hairpin glycosidases"/>
    <property type="match status" value="1"/>
</dbReference>
<proteinExistence type="predicted"/>
<dbReference type="InterPro" id="IPR008313">
    <property type="entry name" value="GH125"/>
</dbReference>
<dbReference type="Proteomes" id="UP000078237">
    <property type="component" value="Unassembled WGS sequence"/>
</dbReference>
<feature type="chain" id="PRO_5008043928" description="Meiotically up-regulated gene 157 protein" evidence="1">
    <location>
        <begin position="22"/>
        <end position="524"/>
    </location>
</feature>
<dbReference type="EMBL" id="LCTW02000035">
    <property type="protein sequence ID" value="KXX81431.1"/>
    <property type="molecule type" value="Genomic_DNA"/>
</dbReference>
<dbReference type="GO" id="GO:0003824">
    <property type="term" value="F:catalytic activity"/>
    <property type="evidence" value="ECO:0007669"/>
    <property type="project" value="UniProtKB-ARBA"/>
</dbReference>
<dbReference type="InterPro" id="IPR012341">
    <property type="entry name" value="6hp_glycosidase-like_sf"/>
</dbReference>
<name>A0A175WD60_9PEZI</name>
<comment type="caution">
    <text evidence="2">The sequence shown here is derived from an EMBL/GenBank/DDBJ whole genome shotgun (WGS) entry which is preliminary data.</text>
</comment>
<evidence type="ECO:0000313" key="2">
    <source>
        <dbReference type="EMBL" id="KXX81431.1"/>
    </source>
</evidence>
<feature type="signal peptide" evidence="1">
    <location>
        <begin position="1"/>
        <end position="21"/>
    </location>
</feature>
<protein>
    <recommendedName>
        <fullName evidence="4">Meiotically up-regulated gene 157 protein</fullName>
    </recommendedName>
</protein>
<dbReference type="STRING" id="100816.A0A175WD60"/>
<dbReference type="OrthoDB" id="7771656at2759"/>
<dbReference type="SMART" id="SM01149">
    <property type="entry name" value="DUF1237"/>
    <property type="match status" value="1"/>
</dbReference>
<dbReference type="GO" id="GO:0005975">
    <property type="term" value="P:carbohydrate metabolic process"/>
    <property type="evidence" value="ECO:0007669"/>
    <property type="project" value="InterPro"/>
</dbReference>
<dbReference type="Gene3D" id="1.50.10.10">
    <property type="match status" value="1"/>
</dbReference>
<evidence type="ECO:0000256" key="1">
    <source>
        <dbReference type="SAM" id="SignalP"/>
    </source>
</evidence>
<sequence>MKAGSAQILLAGSLLADVATSQSCPDYSSYSRERHEPFSSGRHALSYQRPVPACRTFNSSTVETLLSNMTEVISDPDLYRLFENAYPNTLDTAIRWRGHAANNSDEELTFIITGDIDAMWLRDSSNQLQSYLPVLEPDPGTDSIASLYRGVINLQARYLLTSPFCNSFQPPVESGIPPADNSAANSDTVFPPYDPAAVFECKYELDSLAAFLQISTDYFDATHDAAFFGRFQWVAAVQAVLATARAMQTPTYGDDGAVLASPYTFTRQTGRATETLANDGLGSPVARGTGLVRSAFRPSDDSTLFQFLVPANMMFARYLGSAALIVAELGDDGAPEGLADEMQALSVELREAITRHGIVPVVSANGSAVETVYAYEVDGYGSAALMDDANLPSLLAAPFFGYLAASDAVYQRTRARLLDATGNPYFMKGPQINAVGGPHAGPGMAWPMASIVRILTSDDDEEILEALREIVSTTDGLGLIHESVNSFDASRWTRQWFSWANGLFGQMILDLRFRKLHLLQESFQ</sequence>
<keyword evidence="1" id="KW-0732">Signal</keyword>
<dbReference type="AlphaFoldDB" id="A0A175WD60"/>
<gene>
    <name evidence="2" type="ORF">MMYC01_202649</name>
</gene>
<keyword evidence="3" id="KW-1185">Reference proteome</keyword>
<organism evidence="2 3">
    <name type="scientific">Madurella mycetomatis</name>
    <dbReference type="NCBI Taxonomy" id="100816"/>
    <lineage>
        <taxon>Eukaryota</taxon>
        <taxon>Fungi</taxon>
        <taxon>Dikarya</taxon>
        <taxon>Ascomycota</taxon>
        <taxon>Pezizomycotina</taxon>
        <taxon>Sordariomycetes</taxon>
        <taxon>Sordariomycetidae</taxon>
        <taxon>Sordariales</taxon>
        <taxon>Sordariales incertae sedis</taxon>
        <taxon>Madurella</taxon>
    </lineage>
</organism>
<dbReference type="VEuPathDB" id="FungiDB:MMYC01_202649"/>
<dbReference type="PIRSF" id="PIRSF028846">
    <property type="entry name" value="UCP028846"/>
    <property type="match status" value="1"/>
</dbReference>